<evidence type="ECO:0000256" key="1">
    <source>
        <dbReference type="SAM" id="Phobius"/>
    </source>
</evidence>
<gene>
    <name evidence="2" type="ORF">BJR07_23020</name>
</gene>
<name>A0A1C4C9S0_BACCE</name>
<proteinExistence type="predicted"/>
<reference evidence="2 3" key="1">
    <citation type="submission" date="2016-11" db="EMBL/GenBank/DDBJ databases">
        <title>Identification of Bacillus cereus isolated from egg-white.</title>
        <authorList>
            <person name="Soni A."/>
            <person name="Oey I."/>
            <person name="Silcock P."/>
            <person name="Bremer P."/>
        </authorList>
    </citation>
    <scope>NUCLEOTIDE SEQUENCE [LARGE SCALE GENOMIC DNA]</scope>
    <source>
        <strain evidence="2 3">NZAS03</strain>
    </source>
</reference>
<dbReference type="AlphaFoldDB" id="A0A1C4C9S0"/>
<feature type="transmembrane region" description="Helical" evidence="1">
    <location>
        <begin position="32"/>
        <end position="52"/>
    </location>
</feature>
<comment type="caution">
    <text evidence="2">The sequence shown here is derived from an EMBL/GenBank/DDBJ whole genome shotgun (WGS) entry which is preliminary data.</text>
</comment>
<evidence type="ECO:0000313" key="3">
    <source>
        <dbReference type="Proteomes" id="UP000186535"/>
    </source>
</evidence>
<dbReference type="EMBL" id="MPON01000010">
    <property type="protein sequence ID" value="OKA34395.1"/>
    <property type="molecule type" value="Genomic_DNA"/>
</dbReference>
<protein>
    <submittedName>
        <fullName evidence="2">Uncharacterized protein</fullName>
    </submittedName>
</protein>
<keyword evidence="1" id="KW-1133">Transmembrane helix</keyword>
<accession>A0A1C4C9S0</accession>
<keyword evidence="1" id="KW-0472">Membrane</keyword>
<keyword evidence="1" id="KW-0812">Transmembrane</keyword>
<dbReference type="RefSeq" id="WP_073518419.1">
    <property type="nucleotide sequence ID" value="NZ_MPOM01000003.1"/>
</dbReference>
<sequence>MILALGIYLMLGSLYSYWCRNKGLDQIIEKVPALVALIIALFILFWAPILALDMYNRFFKVKE</sequence>
<evidence type="ECO:0000313" key="2">
    <source>
        <dbReference type="EMBL" id="OKA34395.1"/>
    </source>
</evidence>
<organism evidence="2 3">
    <name type="scientific">Bacillus cereus</name>
    <dbReference type="NCBI Taxonomy" id="1396"/>
    <lineage>
        <taxon>Bacteria</taxon>
        <taxon>Bacillati</taxon>
        <taxon>Bacillota</taxon>
        <taxon>Bacilli</taxon>
        <taxon>Bacillales</taxon>
        <taxon>Bacillaceae</taxon>
        <taxon>Bacillus</taxon>
        <taxon>Bacillus cereus group</taxon>
    </lineage>
</organism>
<dbReference type="Proteomes" id="UP000186535">
    <property type="component" value="Unassembled WGS sequence"/>
</dbReference>